<dbReference type="Proteomes" id="UP001556098">
    <property type="component" value="Unassembled WGS sequence"/>
</dbReference>
<keyword evidence="2" id="KW-1185">Reference proteome</keyword>
<dbReference type="RefSeq" id="WP_367877419.1">
    <property type="nucleotide sequence ID" value="NZ_JBFNXX010000005.1"/>
</dbReference>
<sequence>MRKLFAALVGVALIAGCSVDNSPDSPPQAVAAAAYRSSEPPSITVFTMVNNRTGAGGHSSLMINGSQRVIFDPAGSFRLSPVIERGDVLYGITPGWLQAYKSAHARATFHVVSQEIPVTAEQAEIALRLVQKNGPVPGAFCTNATTGVLQNVPGFENIKSTFYPVKLMEQIAERPDVKTTKLFEDDEGHIIDAVRAVRLAQQQ</sequence>
<organism evidence="1 2">
    <name type="scientific">Sulfitobacter sediminis</name>
    <dbReference type="NCBI Taxonomy" id="3234186"/>
    <lineage>
        <taxon>Bacteria</taxon>
        <taxon>Pseudomonadati</taxon>
        <taxon>Pseudomonadota</taxon>
        <taxon>Alphaproteobacteria</taxon>
        <taxon>Rhodobacterales</taxon>
        <taxon>Roseobacteraceae</taxon>
        <taxon>Sulfitobacter</taxon>
    </lineage>
</organism>
<gene>
    <name evidence="1" type="ORF">AB2B41_08880</name>
</gene>
<dbReference type="PROSITE" id="PS51257">
    <property type="entry name" value="PROKAR_LIPOPROTEIN"/>
    <property type="match status" value="1"/>
</dbReference>
<reference evidence="1 2" key="1">
    <citation type="submission" date="2024-07" db="EMBL/GenBank/DDBJ databases">
        <title>Marimonas sp.nov., isolated from tidal-flat sediment.</title>
        <authorList>
            <person name="Jayan J.N."/>
            <person name="Lee S.S."/>
        </authorList>
    </citation>
    <scope>NUCLEOTIDE SEQUENCE [LARGE SCALE GENOMIC DNA]</scope>
    <source>
        <strain evidence="1 2">MJW-29</strain>
    </source>
</reference>
<comment type="caution">
    <text evidence="1">The sequence shown here is derived from an EMBL/GenBank/DDBJ whole genome shotgun (WGS) entry which is preliminary data.</text>
</comment>
<evidence type="ECO:0000313" key="1">
    <source>
        <dbReference type="EMBL" id="MEW9919716.1"/>
    </source>
</evidence>
<evidence type="ECO:0008006" key="3">
    <source>
        <dbReference type="Google" id="ProtNLM"/>
    </source>
</evidence>
<dbReference type="EMBL" id="JBFNXX010000005">
    <property type="protein sequence ID" value="MEW9919716.1"/>
    <property type="molecule type" value="Genomic_DNA"/>
</dbReference>
<protein>
    <recommendedName>
        <fullName evidence="3">Lipoprotein</fullName>
    </recommendedName>
</protein>
<accession>A0ABV3RL58</accession>
<proteinExistence type="predicted"/>
<name>A0ABV3RL58_9RHOB</name>
<evidence type="ECO:0000313" key="2">
    <source>
        <dbReference type="Proteomes" id="UP001556098"/>
    </source>
</evidence>